<evidence type="ECO:0000256" key="4">
    <source>
        <dbReference type="ARBA" id="ARBA00023136"/>
    </source>
</evidence>
<evidence type="ECO:0000256" key="2">
    <source>
        <dbReference type="ARBA" id="ARBA00014124"/>
    </source>
</evidence>
<feature type="domain" description="Type II/III secretion system secretin-like" evidence="11">
    <location>
        <begin position="297"/>
        <end position="463"/>
    </location>
</feature>
<dbReference type="InterPro" id="IPR004846">
    <property type="entry name" value="T2SS/T3SS_dom"/>
</dbReference>
<dbReference type="EMBL" id="CP021455">
    <property type="protein sequence ID" value="ARU06295.1"/>
    <property type="molecule type" value="Genomic_DNA"/>
</dbReference>
<dbReference type="InterPro" id="IPR001775">
    <property type="entry name" value="GspD/PilQ"/>
</dbReference>
<dbReference type="Pfam" id="PF03958">
    <property type="entry name" value="Secretin_N"/>
    <property type="match status" value="1"/>
</dbReference>
<dbReference type="Proteomes" id="UP000196138">
    <property type="component" value="Chromosome"/>
</dbReference>
<comment type="similarity">
    <text evidence="8">Belongs to the bacterial secretin family.</text>
</comment>
<feature type="compositionally biased region" description="Low complexity" evidence="10">
    <location>
        <begin position="131"/>
        <end position="145"/>
    </location>
</feature>
<dbReference type="PRINTS" id="PR00811">
    <property type="entry name" value="BCTERIALGSPD"/>
</dbReference>
<dbReference type="Pfam" id="PF00263">
    <property type="entry name" value="Secretin"/>
    <property type="match status" value="1"/>
</dbReference>
<evidence type="ECO:0000256" key="9">
    <source>
        <dbReference type="RuleBase" id="RU004004"/>
    </source>
</evidence>
<keyword evidence="5" id="KW-0178">Competence</keyword>
<evidence type="ECO:0000256" key="3">
    <source>
        <dbReference type="ARBA" id="ARBA00022729"/>
    </source>
</evidence>
<accession>A0A1Y0ERK4</accession>
<evidence type="ECO:0000256" key="5">
    <source>
        <dbReference type="ARBA" id="ARBA00023287"/>
    </source>
</evidence>
<dbReference type="GO" id="GO:0015627">
    <property type="term" value="C:type II protein secretion system complex"/>
    <property type="evidence" value="ECO:0007669"/>
    <property type="project" value="TreeGrafter"/>
</dbReference>
<evidence type="ECO:0000313" key="13">
    <source>
        <dbReference type="EMBL" id="ARU06295.1"/>
    </source>
</evidence>
<evidence type="ECO:0000256" key="10">
    <source>
        <dbReference type="SAM" id="MobiDB-lite"/>
    </source>
</evidence>
<gene>
    <name evidence="13" type="ORF">CCO03_17865</name>
</gene>
<evidence type="ECO:0000256" key="8">
    <source>
        <dbReference type="RuleBase" id="RU004003"/>
    </source>
</evidence>
<dbReference type="GO" id="GO:0009306">
    <property type="term" value="P:protein secretion"/>
    <property type="evidence" value="ECO:0007669"/>
    <property type="project" value="InterPro"/>
</dbReference>
<dbReference type="GO" id="GO:0009279">
    <property type="term" value="C:cell outer membrane"/>
    <property type="evidence" value="ECO:0007669"/>
    <property type="project" value="UniProtKB-SubCell"/>
</dbReference>
<dbReference type="InterPro" id="IPR005644">
    <property type="entry name" value="NolW-like"/>
</dbReference>
<dbReference type="InterPro" id="IPR038591">
    <property type="entry name" value="NolW-like_sf"/>
</dbReference>
<comment type="subcellular location">
    <subcellularLocation>
        <location evidence="9">Cell outer membrane</location>
    </subcellularLocation>
    <subcellularLocation>
        <location evidence="1">Membrane</location>
    </subcellularLocation>
</comment>
<evidence type="ECO:0000259" key="12">
    <source>
        <dbReference type="Pfam" id="PF03958"/>
    </source>
</evidence>
<feature type="region of interest" description="Disordered" evidence="10">
    <location>
        <begin position="118"/>
        <end position="145"/>
    </location>
</feature>
<protein>
    <recommendedName>
        <fullName evidence="2">Type IV pilus biogenesis and competence protein PilQ</fullName>
    </recommendedName>
</protein>
<evidence type="ECO:0000259" key="11">
    <source>
        <dbReference type="Pfam" id="PF00263"/>
    </source>
</evidence>
<dbReference type="AlphaFoldDB" id="A0A1Y0ERK4"/>
<reference evidence="13 14" key="1">
    <citation type="submission" date="2017-05" db="EMBL/GenBank/DDBJ databases">
        <authorList>
            <person name="Song R."/>
            <person name="Chenine A.L."/>
            <person name="Ruprecht R.M."/>
        </authorList>
    </citation>
    <scope>NUCLEOTIDE SEQUENCE [LARGE SCALE GENOMIC DNA]</scope>
    <source>
        <strain evidence="13 14">DSM 26136</strain>
    </source>
</reference>
<feature type="domain" description="NolW-like" evidence="12">
    <location>
        <begin position="68"/>
        <end position="224"/>
    </location>
</feature>
<evidence type="ECO:0000256" key="1">
    <source>
        <dbReference type="ARBA" id="ARBA00004370"/>
    </source>
</evidence>
<feature type="compositionally biased region" description="Polar residues" evidence="10">
    <location>
        <begin position="121"/>
        <end position="130"/>
    </location>
</feature>
<dbReference type="OrthoDB" id="9775455at2"/>
<comment type="subunit">
    <text evidence="7">Homododecamer. Tetramer of trimer.</text>
</comment>
<dbReference type="PANTHER" id="PTHR30332">
    <property type="entry name" value="PROBABLE GENERAL SECRETION PATHWAY PROTEIN D"/>
    <property type="match status" value="1"/>
</dbReference>
<comment type="function">
    <text evidence="6">Required for type IV pilus biogenesis and competence. Could function as a pore for exit of the pilus but also as a channel for entry of heme and antimicrobial agents and uptake of transforming DNA.</text>
</comment>
<sequence length="515" mass="53656">MAAAAAAAAGAAGLGENSPLFGAVRILPIERINAIMVVTPRAAYIDEIRYWIEQFDRPNLNSAEPQLFVYKVRNGSADHLAELLNGIYGGTNAFGASTGATGVAPGLGGAAGATTRNGITSNNNLSRYSGNQNNTRSSLSNNSRFGSGSSGFGSLNSRVGAGGAGMGAQGGANGAGGNVATVALSDTVRVMADYINNTLLIHAKPAEYARIETTLKRLDIPRAQVLIDASIVEVSLSDGMSFGAKWNFSGAGIGRYGGSGGVGNEAVTMPGATSNLGAAGFTYMLRNSSNPVALLEAYSSNSNVRYLSNPSLMVMDNHTAAISVGDQIPVQSSNYYTGTTTTNLVTNYEFKDTGVILNITPQVNAGNLVTLEIDQEVTDVGEDRPVGNTEAPTFKQRTMSSKVAVRSGETMVLGGLIKQKDTTRKGGLPFLSSIPLVGALFGEHANSGERTELLLVITPRVIRSDAEAREVSQELRDRMKGISSAGWETLGTPGRSVAPTIPKPQISIPEEGQSQ</sequence>
<keyword evidence="14" id="KW-1185">Reference proteome</keyword>
<keyword evidence="4" id="KW-0472">Membrane</keyword>
<dbReference type="GO" id="GO:0030420">
    <property type="term" value="P:establishment of competence for transformation"/>
    <property type="evidence" value="ECO:0007669"/>
    <property type="project" value="UniProtKB-KW"/>
</dbReference>
<dbReference type="InterPro" id="IPR004845">
    <property type="entry name" value="T2SS_GspD_CS"/>
</dbReference>
<keyword evidence="3" id="KW-0732">Signal</keyword>
<evidence type="ECO:0000256" key="6">
    <source>
        <dbReference type="ARBA" id="ARBA00024678"/>
    </source>
</evidence>
<organism evidence="13 14">
    <name type="scientific">Comamonas serinivorans</name>
    <dbReference type="NCBI Taxonomy" id="1082851"/>
    <lineage>
        <taxon>Bacteria</taxon>
        <taxon>Pseudomonadati</taxon>
        <taxon>Pseudomonadota</taxon>
        <taxon>Betaproteobacteria</taxon>
        <taxon>Burkholderiales</taxon>
        <taxon>Comamonadaceae</taxon>
        <taxon>Comamonas</taxon>
    </lineage>
</organism>
<dbReference type="Gene3D" id="3.30.1370.120">
    <property type="match status" value="1"/>
</dbReference>
<evidence type="ECO:0000313" key="14">
    <source>
        <dbReference type="Proteomes" id="UP000196138"/>
    </source>
</evidence>
<name>A0A1Y0ERK4_9BURK</name>
<evidence type="ECO:0000256" key="7">
    <source>
        <dbReference type="ARBA" id="ARBA00025897"/>
    </source>
</evidence>
<dbReference type="InterPro" id="IPR050810">
    <property type="entry name" value="Bact_Secretion_Sys_Channel"/>
</dbReference>
<keyword evidence="9" id="KW-0813">Transport</keyword>
<dbReference type="KEGG" id="cser:CCO03_17865"/>
<dbReference type="PANTHER" id="PTHR30332:SF25">
    <property type="entry name" value="SECRETIN XPSD"/>
    <property type="match status" value="1"/>
</dbReference>
<proteinExistence type="inferred from homology"/>
<dbReference type="PROSITE" id="PS00875">
    <property type="entry name" value="T2SP_D"/>
    <property type="match status" value="1"/>
</dbReference>
<feature type="region of interest" description="Disordered" evidence="10">
    <location>
        <begin position="484"/>
        <end position="515"/>
    </location>
</feature>